<keyword evidence="1" id="KW-0472">Membrane</keyword>
<organism evidence="2 3">
    <name type="scientific">Rhizobium brockwellii</name>
    <dbReference type="NCBI Taxonomy" id="3019932"/>
    <lineage>
        <taxon>Bacteria</taxon>
        <taxon>Pseudomonadati</taxon>
        <taxon>Pseudomonadota</taxon>
        <taxon>Alphaproteobacteria</taxon>
        <taxon>Hyphomicrobiales</taxon>
        <taxon>Rhizobiaceae</taxon>
        <taxon>Rhizobium/Agrobacterium group</taxon>
        <taxon>Rhizobium</taxon>
    </lineage>
</organism>
<accession>A0ABU3YST4</accession>
<gene>
    <name evidence="2" type="ORF">R1523_24690</name>
</gene>
<dbReference type="Proteomes" id="UP001187203">
    <property type="component" value="Unassembled WGS sequence"/>
</dbReference>
<feature type="transmembrane region" description="Helical" evidence="1">
    <location>
        <begin position="7"/>
        <end position="29"/>
    </location>
</feature>
<keyword evidence="3" id="KW-1185">Reference proteome</keyword>
<dbReference type="EMBL" id="JAWJWI010000014">
    <property type="protein sequence ID" value="MDV4188697.1"/>
    <property type="molecule type" value="Genomic_DNA"/>
</dbReference>
<evidence type="ECO:0000313" key="2">
    <source>
        <dbReference type="EMBL" id="MDV4188697.1"/>
    </source>
</evidence>
<name>A0ABU3YST4_9HYPH</name>
<comment type="caution">
    <text evidence="2">The sequence shown here is derived from an EMBL/GenBank/DDBJ whole genome shotgun (WGS) entry which is preliminary data.</text>
</comment>
<sequence length="147" mass="16254">MSYKSKFRFLVVVNGVFLIAATLFLTPWYKCERAKAEVGPFKYFATTPAGINEVNTRIKAVAASDPRGLALQRLLQVAGFVCKRTFREEVSSGEQELWDCGSFPGVDAMVGCAYDYQVFGVWSVGFGVDQNDRIHGPVRVSNGSRIT</sequence>
<evidence type="ECO:0000313" key="3">
    <source>
        <dbReference type="Proteomes" id="UP001187203"/>
    </source>
</evidence>
<dbReference type="RefSeq" id="WP_165403657.1">
    <property type="nucleotide sequence ID" value="NZ_JAWJWH010000013.1"/>
</dbReference>
<keyword evidence="1" id="KW-1133">Transmembrane helix</keyword>
<evidence type="ECO:0000256" key="1">
    <source>
        <dbReference type="SAM" id="Phobius"/>
    </source>
</evidence>
<reference evidence="3" key="1">
    <citation type="journal article" date="2023" name="Int. J. Mol. Sci.">
        <title>Genomic and Metabolic Characterization of Plant Growth-Promoting Rhizobacteria Isolated from Nodules of Clovers Grown in Non-Farmed Soil.</title>
        <authorList>
            <person name="Wojcik M."/>
            <person name="Koper P."/>
            <person name="Zebracki K."/>
            <person name="Marczak M."/>
            <person name="Mazur A."/>
        </authorList>
    </citation>
    <scope>NUCLEOTIDE SEQUENCE [LARGE SCALE GENOMIC DNA]</scope>
    <source>
        <strain evidence="3">KB12</strain>
    </source>
</reference>
<protein>
    <submittedName>
        <fullName evidence="2">Uncharacterized protein</fullName>
    </submittedName>
</protein>
<proteinExistence type="predicted"/>
<keyword evidence="1" id="KW-0812">Transmembrane</keyword>